<dbReference type="PANTHER" id="PTHR42748">
    <property type="entry name" value="NITROGEN METABOLITE REPRESSION PROTEIN NMRA FAMILY MEMBER"/>
    <property type="match status" value="1"/>
</dbReference>
<evidence type="ECO:0000256" key="2">
    <source>
        <dbReference type="ARBA" id="ARBA00022857"/>
    </source>
</evidence>
<protein>
    <recommendedName>
        <fullName evidence="3">NmrA-like domain-containing protein</fullName>
    </recommendedName>
</protein>
<evidence type="ECO:0000259" key="3">
    <source>
        <dbReference type="Pfam" id="PF05368"/>
    </source>
</evidence>
<reference evidence="5" key="1">
    <citation type="submission" date="2024-06" db="EMBL/GenBank/DDBJ databases">
        <title>Draft Genome Sequences of Epichloe bromicola Strains Isolated from Elymus ciliaris.</title>
        <authorList>
            <consortium name="Epichloe bromicola genome sequencing consortium"/>
            <person name="Miura A."/>
            <person name="Imano S."/>
            <person name="Ashida A."/>
            <person name="Sato I."/>
            <person name="Chiba S."/>
            <person name="Tanaka A."/>
            <person name="Camagna M."/>
            <person name="Takemoto D."/>
        </authorList>
    </citation>
    <scope>NUCLEOTIDE SEQUENCE [LARGE SCALE GENOMIC DNA]</scope>
    <source>
        <strain evidence="5">DP</strain>
    </source>
</reference>
<dbReference type="PANTHER" id="PTHR42748:SF31">
    <property type="entry name" value="NMRA-LIKE DOMAIN-CONTAINING PROTEIN-RELATED"/>
    <property type="match status" value="1"/>
</dbReference>
<proteinExistence type="inferred from homology"/>
<feature type="domain" description="NmrA-like" evidence="3">
    <location>
        <begin position="2"/>
        <end position="300"/>
    </location>
</feature>
<name>A0ABQ0CZW7_9HYPO</name>
<evidence type="ECO:0000313" key="4">
    <source>
        <dbReference type="EMBL" id="GAB0138979.1"/>
    </source>
</evidence>
<dbReference type="Proteomes" id="UP001562357">
    <property type="component" value="Unassembled WGS sequence"/>
</dbReference>
<accession>A0ABQ0CZW7</accession>
<dbReference type="Gene3D" id="3.40.50.720">
    <property type="entry name" value="NAD(P)-binding Rossmann-like Domain"/>
    <property type="match status" value="1"/>
</dbReference>
<comment type="similarity">
    <text evidence="1">Belongs to the NmrA-type oxidoreductase family.</text>
</comment>
<dbReference type="SUPFAM" id="SSF51735">
    <property type="entry name" value="NAD(P)-binding Rossmann-fold domains"/>
    <property type="match status" value="1"/>
</dbReference>
<sequence>MSKILSVFGATGNQGGSVIRSILADPVLSKQFKLRGITRNVAKPAAQALAAKGVEIADMSSAQDAAPAVQDAHTVFIVTNFWESMSAALEIAQGKAVADAAKAAGVKHIIFSSLINVKDASGGRLPHVSHFDAKAHIEDYIRATGVPATFVQPGLFMSGFFQFIRKQADGSLLWAMPAGVKADDARLPLLDAAADTGIFVKAAIRHFPETADGRRILAATEYYTPARIVSELEDVTGKKVSYVEAPHDVFKSFLPPPAAQELLENMLLLQEPGYYAGADLKPSLELLGAHDKPTTWKAYAQENKNKWE</sequence>
<comment type="caution">
    <text evidence="4">The sequence shown here is derived from an EMBL/GenBank/DDBJ whole genome shotgun (WGS) entry which is preliminary data.</text>
</comment>
<dbReference type="InterPro" id="IPR036291">
    <property type="entry name" value="NAD(P)-bd_dom_sf"/>
</dbReference>
<dbReference type="Gene3D" id="3.90.25.10">
    <property type="entry name" value="UDP-galactose 4-epimerase, domain 1"/>
    <property type="match status" value="1"/>
</dbReference>
<keyword evidence="5" id="KW-1185">Reference proteome</keyword>
<organism evidence="4 5">
    <name type="scientific">Epichloe bromicola</name>
    <dbReference type="NCBI Taxonomy" id="79588"/>
    <lineage>
        <taxon>Eukaryota</taxon>
        <taxon>Fungi</taxon>
        <taxon>Dikarya</taxon>
        <taxon>Ascomycota</taxon>
        <taxon>Pezizomycotina</taxon>
        <taxon>Sordariomycetes</taxon>
        <taxon>Hypocreomycetidae</taxon>
        <taxon>Hypocreales</taxon>
        <taxon>Clavicipitaceae</taxon>
        <taxon>Epichloe</taxon>
    </lineage>
</organism>
<evidence type="ECO:0000256" key="1">
    <source>
        <dbReference type="ARBA" id="ARBA00006328"/>
    </source>
</evidence>
<gene>
    <name evidence="4" type="primary">g7198</name>
    <name evidence="4" type="ORF">EsDP_00007198</name>
</gene>
<dbReference type="InterPro" id="IPR008030">
    <property type="entry name" value="NmrA-like"/>
</dbReference>
<evidence type="ECO:0000313" key="5">
    <source>
        <dbReference type="Proteomes" id="UP001562357"/>
    </source>
</evidence>
<dbReference type="CDD" id="cd05251">
    <property type="entry name" value="NmrA_like_SDR_a"/>
    <property type="match status" value="1"/>
</dbReference>
<keyword evidence="2" id="KW-0521">NADP</keyword>
<dbReference type="Pfam" id="PF05368">
    <property type="entry name" value="NmrA"/>
    <property type="match status" value="1"/>
</dbReference>
<dbReference type="EMBL" id="BAAFGZ010000554">
    <property type="protein sequence ID" value="GAB0138979.1"/>
    <property type="molecule type" value="Genomic_DNA"/>
</dbReference>
<dbReference type="InterPro" id="IPR051164">
    <property type="entry name" value="NmrA-like_oxidored"/>
</dbReference>